<gene>
    <name evidence="1" type="ORF">IC229_24595</name>
</gene>
<accession>A0A926Y3Y5</accession>
<evidence type="ECO:0000313" key="2">
    <source>
        <dbReference type="Proteomes" id="UP000598820"/>
    </source>
</evidence>
<organism evidence="1 2">
    <name type="scientific">Spirosoma profusum</name>
    <dbReference type="NCBI Taxonomy" id="2771354"/>
    <lineage>
        <taxon>Bacteria</taxon>
        <taxon>Pseudomonadati</taxon>
        <taxon>Bacteroidota</taxon>
        <taxon>Cytophagia</taxon>
        <taxon>Cytophagales</taxon>
        <taxon>Cytophagaceae</taxon>
        <taxon>Spirosoma</taxon>
    </lineage>
</organism>
<evidence type="ECO:0000313" key="1">
    <source>
        <dbReference type="EMBL" id="MBD2703848.1"/>
    </source>
</evidence>
<dbReference type="AlphaFoldDB" id="A0A926Y3Y5"/>
<name>A0A926Y3Y5_9BACT</name>
<sequence length="200" mass="23558">MKKPRGCLFSLVVLVVAILVLGTISFFGGKFIDRFRRPWAYSQTEPLLIGKWRGSYKDPDGVAKSLEMEMFVPETDDKRWENAFRTRRRRSGRPRSRSINSFKGATVVVSPLGREEYEIWGHVHRDDYHQIDMTFEFDEKQILKVNNFYLHHAEQSRWQGDELNVTLLFVYRRPDNSAYSDSADPRYSKRVPVHLTRVEL</sequence>
<dbReference type="RefSeq" id="WP_190889899.1">
    <property type="nucleotide sequence ID" value="NZ_JACWZY010000025.1"/>
</dbReference>
<proteinExistence type="predicted"/>
<reference evidence="1" key="1">
    <citation type="submission" date="2020-09" db="EMBL/GenBank/DDBJ databases">
        <authorList>
            <person name="Kim M.K."/>
        </authorList>
    </citation>
    <scope>NUCLEOTIDE SEQUENCE</scope>
    <source>
        <strain evidence="1">BT702</strain>
    </source>
</reference>
<protein>
    <submittedName>
        <fullName evidence="1">Uncharacterized protein</fullName>
    </submittedName>
</protein>
<dbReference type="EMBL" id="JACWZY010000025">
    <property type="protein sequence ID" value="MBD2703848.1"/>
    <property type="molecule type" value="Genomic_DNA"/>
</dbReference>
<comment type="caution">
    <text evidence="1">The sequence shown here is derived from an EMBL/GenBank/DDBJ whole genome shotgun (WGS) entry which is preliminary data.</text>
</comment>
<keyword evidence="2" id="KW-1185">Reference proteome</keyword>
<dbReference type="Proteomes" id="UP000598820">
    <property type="component" value="Unassembled WGS sequence"/>
</dbReference>